<evidence type="ECO:0000313" key="4">
    <source>
        <dbReference type="Proteomes" id="UP000239863"/>
    </source>
</evidence>
<dbReference type="PANTHER" id="PTHR47396">
    <property type="entry name" value="TYPE I RESTRICTION ENZYME ECOKI R PROTEIN"/>
    <property type="match status" value="1"/>
</dbReference>
<dbReference type="RefSeq" id="WP_104410679.1">
    <property type="nucleotide sequence ID" value="NZ_PTIS01000021.1"/>
</dbReference>
<gene>
    <name evidence="3" type="ORF">BD821_12149</name>
</gene>
<dbReference type="InterPro" id="IPR027417">
    <property type="entry name" value="P-loop_NTPase"/>
</dbReference>
<protein>
    <submittedName>
        <fullName evidence="3">Type III restriction enzyme</fullName>
    </submittedName>
</protein>
<sequence>MAKRIAFQFDDELDYQLKAINSTVDLFKGLPRQTDGIYRPNRTKKVGEGDPVRNQSIVAGSRLLQNLRQVQLDNKLFADNELENNNFTIEMETGTGKTYVYLRSILELYKEYDFKKFMIVVPSIAIRKGVEKSIDQLKDHFKRLYDVDLSKHSFIYDSNNPKMVSSSLVETNDLSICVLNIQAFNKDNNKIRSEDEYGQILWEDIKYIKPIVIIDEPQKIEGQKGKKSKSLQAIDDIEPLFVLRYSATHKQLYNQIYKLDSYAAYKNDLVKKITVKTVNGVIERDYPYIRYVAFTKDLKARIEMFSQKQGDSIRFKTFDVSANTSLEELSGGLVQYRNMRIAEEPHKLKPLKIATTDGTITLALGESNNGLEDSEATRIQIRLAIRNHFEKQFSILKSGRKIKTLTLFFVDAVSKVRDNTRPDGRGEYLRIFDEEYQSAIKGYEKQLAKYKEYFPEHQDILKVREGYFAIDKKNNEVEIEDWDDSKSELDVKAKSQEDIDRGISLILERKDELISFEEPLGFIFSHSALREGWDNPNVFTLCTLKNGSSDIAKKQEIGRGLRLPVDITGNRCLDAVVNELTVIANDSYENFSRVLQEDFNQNMNFNKNEVTAEILTVTLEKAGVPKEKITAELVDTFKQELMRKGIFDSNNILGKNMEQTSKLLEGLVFENEILNEHALMLKENFAEYMVQKGSQRIEIKNGDNEPYVNTIRAFVSQEEFQQIYFGLSSNLTKRTLYKCNVDKDKFISGCIEEINAYLQYFKVTKAVNIATGKAGFNDAQMFEMEKSGDKTFDIDVGMKVTPKSDFEVVNYIMHHTMLPRLAIFKVLAEIEKRDALNFQDILDRVTQKILVRLNDAKAANISSYEVIDGYELDEGQIFATDTISEEDFNDEWRIFKSNPNRKNALNEYYKMDSKGEKEFAEKLEANDNVILFTKLKKGGFVIDTPYGHYSPDWAVVCRKDGLETGAVGIYFIVETKAGKLKKDLTDVEANKIRCGELHFKAVSELVKFNWVNSYEDFKTKFGVKESM</sequence>
<dbReference type="Pfam" id="PF19778">
    <property type="entry name" value="RE_endonuc"/>
    <property type="match status" value="1"/>
</dbReference>
<comment type="caution">
    <text evidence="3">The sequence shown here is derived from an EMBL/GenBank/DDBJ whole genome shotgun (WGS) entry which is preliminary data.</text>
</comment>
<dbReference type="InterPro" id="IPR006935">
    <property type="entry name" value="Helicase/UvrB_N"/>
</dbReference>
<dbReference type="Proteomes" id="UP000239863">
    <property type="component" value="Unassembled WGS sequence"/>
</dbReference>
<evidence type="ECO:0000313" key="3">
    <source>
        <dbReference type="EMBL" id="PPK45003.1"/>
    </source>
</evidence>
<accession>A0A2S6FVC1</accession>
<dbReference type="GO" id="GO:0015668">
    <property type="term" value="F:type III site-specific deoxyribonuclease activity"/>
    <property type="evidence" value="ECO:0007669"/>
    <property type="project" value="InterPro"/>
</dbReference>
<dbReference type="GO" id="GO:0003677">
    <property type="term" value="F:DNA binding"/>
    <property type="evidence" value="ECO:0007669"/>
    <property type="project" value="InterPro"/>
</dbReference>
<feature type="domain" description="Helicase/UvrB N-terminal" evidence="1">
    <location>
        <begin position="15"/>
        <end position="250"/>
    </location>
</feature>
<dbReference type="Gene3D" id="3.40.50.300">
    <property type="entry name" value="P-loop containing nucleotide triphosphate hydrolases"/>
    <property type="match status" value="2"/>
</dbReference>
<dbReference type="SUPFAM" id="SSF52540">
    <property type="entry name" value="P-loop containing nucleoside triphosphate hydrolases"/>
    <property type="match status" value="1"/>
</dbReference>
<dbReference type="InterPro" id="IPR050742">
    <property type="entry name" value="Helicase_Restrict-Modif_Enz"/>
</dbReference>
<dbReference type="OrthoDB" id="9804145at2"/>
<dbReference type="EMBL" id="PTIS01000021">
    <property type="protein sequence ID" value="PPK45003.1"/>
    <property type="molecule type" value="Genomic_DNA"/>
</dbReference>
<dbReference type="AlphaFoldDB" id="A0A2S6FVC1"/>
<dbReference type="InterPro" id="IPR045572">
    <property type="entry name" value="RE_endonuc_C"/>
</dbReference>
<dbReference type="GO" id="GO:0005829">
    <property type="term" value="C:cytosol"/>
    <property type="evidence" value="ECO:0007669"/>
    <property type="project" value="TreeGrafter"/>
</dbReference>
<reference evidence="3 4" key="1">
    <citation type="submission" date="2018-02" db="EMBL/GenBank/DDBJ databases">
        <title>Genomic Encyclopedia of Archaeal and Bacterial Type Strains, Phase II (KMG-II): from individual species to whole genera.</title>
        <authorList>
            <person name="Goeker M."/>
        </authorList>
    </citation>
    <scope>NUCLEOTIDE SEQUENCE [LARGE SCALE GENOMIC DNA]</scope>
    <source>
        <strain evidence="3 4">DSM 15099</strain>
    </source>
</reference>
<dbReference type="PANTHER" id="PTHR47396:SF1">
    <property type="entry name" value="ATP-DEPENDENT HELICASE IRC3-RELATED"/>
    <property type="match status" value="1"/>
</dbReference>
<evidence type="ECO:0000259" key="2">
    <source>
        <dbReference type="Pfam" id="PF19778"/>
    </source>
</evidence>
<feature type="domain" description="Type III restriction enzyme C-terminal endonuclease" evidence="2">
    <location>
        <begin position="905"/>
        <end position="1012"/>
    </location>
</feature>
<dbReference type="GO" id="GO:0005524">
    <property type="term" value="F:ATP binding"/>
    <property type="evidence" value="ECO:0007669"/>
    <property type="project" value="InterPro"/>
</dbReference>
<organism evidence="3 4">
    <name type="scientific">Clostridium algidicarnis DSM 15099</name>
    <dbReference type="NCBI Taxonomy" id="1121295"/>
    <lineage>
        <taxon>Bacteria</taxon>
        <taxon>Bacillati</taxon>
        <taxon>Bacillota</taxon>
        <taxon>Clostridia</taxon>
        <taxon>Eubacteriales</taxon>
        <taxon>Clostridiaceae</taxon>
        <taxon>Clostridium</taxon>
    </lineage>
</organism>
<name>A0A2S6FVC1_9CLOT</name>
<evidence type="ECO:0000259" key="1">
    <source>
        <dbReference type="Pfam" id="PF04851"/>
    </source>
</evidence>
<dbReference type="Pfam" id="PF04851">
    <property type="entry name" value="ResIII"/>
    <property type="match status" value="1"/>
</dbReference>
<proteinExistence type="predicted"/>